<evidence type="ECO:0000313" key="3">
    <source>
        <dbReference type="Proteomes" id="UP000549911"/>
    </source>
</evidence>
<proteinExistence type="predicted"/>
<evidence type="ECO:0000256" key="1">
    <source>
        <dbReference type="SAM" id="MobiDB-lite"/>
    </source>
</evidence>
<dbReference type="Proteomes" id="UP000549911">
    <property type="component" value="Unassembled WGS sequence"/>
</dbReference>
<sequence>MPAAVPSRASGRKRDPVTRLAANLMQVEAWARKGKVDRARDMLQACKILHLPAVPEELREPWERRIRLLDERLPETSWDPSGPSSPDAPHTRRQERTRPTPTSTDVVAAESVAVRSPVWERLARALDDRRTEAATLTISEFQARFDYVAAESGVQVWATLRNAPRAAWSAHHESRFIREARAIAPSALGLVPVHTAPDVDASAWLLVWAFTSIPDARVAVKSQFLEASPDTAPELKVERHPVAAVAEFDRAVERLGSRQYRPGQGRKRFAVTSCARCGQPLSDPNSLILGIGPDCLKYFDPTVLVAAKQWKPGSVRAVGRTINNFLAAVTGDW</sequence>
<protein>
    <submittedName>
        <fullName evidence="2">Uncharacterized protein</fullName>
    </submittedName>
</protein>
<evidence type="ECO:0000313" key="2">
    <source>
        <dbReference type="EMBL" id="NYE38621.1"/>
    </source>
</evidence>
<feature type="region of interest" description="Disordered" evidence="1">
    <location>
        <begin position="74"/>
        <end position="105"/>
    </location>
</feature>
<name>A0A7Y9KRC7_9ACTN</name>
<keyword evidence="3" id="KW-1185">Reference proteome</keyword>
<feature type="compositionally biased region" description="Basic and acidic residues" evidence="1">
    <location>
        <begin position="89"/>
        <end position="98"/>
    </location>
</feature>
<accession>A0A7Y9KRC7</accession>
<dbReference type="InterPro" id="IPR046053">
    <property type="entry name" value="DUF6011"/>
</dbReference>
<gene>
    <name evidence="2" type="ORF">F4692_003771</name>
</gene>
<dbReference type="EMBL" id="JACCBW010000005">
    <property type="protein sequence ID" value="NYE38621.1"/>
    <property type="molecule type" value="Genomic_DNA"/>
</dbReference>
<reference evidence="2 3" key="1">
    <citation type="submission" date="2020-07" db="EMBL/GenBank/DDBJ databases">
        <authorList>
            <person name="Partida-Martinez L."/>
            <person name="Huntemann M."/>
            <person name="Clum A."/>
            <person name="Wang J."/>
            <person name="Palaniappan K."/>
            <person name="Ritter S."/>
            <person name="Chen I.-M."/>
            <person name="Stamatis D."/>
            <person name="Reddy T."/>
            <person name="O'Malley R."/>
            <person name="Daum C."/>
            <person name="Shapiro N."/>
            <person name="Ivanova N."/>
            <person name="Kyrpides N."/>
            <person name="Woyke T."/>
        </authorList>
    </citation>
    <scope>NUCLEOTIDE SEQUENCE [LARGE SCALE GENOMIC DNA]</scope>
    <source>
        <strain evidence="2 3">AT2.17</strain>
    </source>
</reference>
<dbReference type="AlphaFoldDB" id="A0A7Y9KRC7"/>
<comment type="caution">
    <text evidence="2">The sequence shown here is derived from an EMBL/GenBank/DDBJ whole genome shotgun (WGS) entry which is preliminary data.</text>
</comment>
<dbReference type="Pfam" id="PF19474">
    <property type="entry name" value="DUF6011"/>
    <property type="match status" value="1"/>
</dbReference>
<reference evidence="2 3" key="2">
    <citation type="submission" date="2020-08" db="EMBL/GenBank/DDBJ databases">
        <title>The Agave Microbiome: Exploring the role of microbial communities in plant adaptations to desert environments.</title>
        <authorList>
            <person name="Partida-Martinez L.P."/>
        </authorList>
    </citation>
    <scope>NUCLEOTIDE SEQUENCE [LARGE SCALE GENOMIC DNA]</scope>
    <source>
        <strain evidence="2 3">AT2.17</strain>
    </source>
</reference>
<organism evidence="2 3">
    <name type="scientific">Nocardioides cavernae</name>
    <dbReference type="NCBI Taxonomy" id="1921566"/>
    <lineage>
        <taxon>Bacteria</taxon>
        <taxon>Bacillati</taxon>
        <taxon>Actinomycetota</taxon>
        <taxon>Actinomycetes</taxon>
        <taxon>Propionibacteriales</taxon>
        <taxon>Nocardioidaceae</taxon>
        <taxon>Nocardioides</taxon>
    </lineage>
</organism>